<gene>
    <name evidence="2" type="ORF">CBM2613_A70056</name>
</gene>
<proteinExistence type="predicted"/>
<evidence type="ECO:0000313" key="3">
    <source>
        <dbReference type="Proteomes" id="UP000256952"/>
    </source>
</evidence>
<dbReference type="EMBL" id="OFTH01000031">
    <property type="protein sequence ID" value="SOZ65435.1"/>
    <property type="molecule type" value="Genomic_DNA"/>
</dbReference>
<name>A0A976G3A2_9BURK</name>
<organism evidence="2 3">
    <name type="scientific">Cupriavidus taiwanensis</name>
    <dbReference type="NCBI Taxonomy" id="164546"/>
    <lineage>
        <taxon>Bacteria</taxon>
        <taxon>Pseudomonadati</taxon>
        <taxon>Pseudomonadota</taxon>
        <taxon>Betaproteobacteria</taxon>
        <taxon>Burkholderiales</taxon>
        <taxon>Burkholderiaceae</taxon>
        <taxon>Cupriavidus</taxon>
    </lineage>
</organism>
<dbReference type="AlphaFoldDB" id="A0A976G3A2"/>
<accession>A0A976G3A2</accession>
<dbReference type="Proteomes" id="UP000256952">
    <property type="component" value="Chromosome CBM2613_a"/>
</dbReference>
<feature type="compositionally biased region" description="Polar residues" evidence="1">
    <location>
        <begin position="1"/>
        <end position="17"/>
    </location>
</feature>
<evidence type="ECO:0000256" key="1">
    <source>
        <dbReference type="SAM" id="MobiDB-lite"/>
    </source>
</evidence>
<protein>
    <submittedName>
        <fullName evidence="2">Uncharacterized protein</fullName>
    </submittedName>
</protein>
<feature type="compositionally biased region" description="Basic residues" evidence="1">
    <location>
        <begin position="29"/>
        <end position="38"/>
    </location>
</feature>
<feature type="region of interest" description="Disordered" evidence="1">
    <location>
        <begin position="1"/>
        <end position="91"/>
    </location>
</feature>
<comment type="caution">
    <text evidence="2">The sequence shown here is derived from an EMBL/GenBank/DDBJ whole genome shotgun (WGS) entry which is preliminary data.</text>
</comment>
<evidence type="ECO:0000313" key="2">
    <source>
        <dbReference type="EMBL" id="SOZ65435.1"/>
    </source>
</evidence>
<sequence length="178" mass="19386">MRHQRQTPIVQSTQGSVDTGMGGDQAQRRGNRSQHSHAKTTTTEAGAGHGTPARGKPGCVECQHKQNHSPPKRIPTGKDPSPRCHFGRPSRQDLTAIRDASSPGKANRGKILGCVHNRHRPLGESTLRPRGHAPPKTRYHTAASTLQQLEFKFAAVEYPAGPCRYSLQGQPEFCGNCE</sequence>
<reference evidence="2 3" key="1">
    <citation type="submission" date="2018-01" db="EMBL/GenBank/DDBJ databases">
        <authorList>
            <person name="Clerissi C."/>
        </authorList>
    </citation>
    <scope>NUCLEOTIDE SEQUENCE [LARGE SCALE GENOMIC DNA]</scope>
    <source>
        <strain evidence="2">Cupriavidus taiwanensis STM 8556</strain>
    </source>
</reference>